<feature type="transmembrane region" description="Helical" evidence="9">
    <location>
        <begin position="23"/>
        <end position="41"/>
    </location>
</feature>
<dbReference type="PANTHER" id="PTHR24305:SF237">
    <property type="entry name" value="CYTOCHROME P450 MONOOXYGENASE ATNE-RELATED"/>
    <property type="match status" value="1"/>
</dbReference>
<accession>A0A8H4VXF6</accession>
<comment type="similarity">
    <text evidence="2">Belongs to the cytochrome P450 family.</text>
</comment>
<dbReference type="InterPro" id="IPR050121">
    <property type="entry name" value="Cytochrome_P450_monoxygenase"/>
</dbReference>
<dbReference type="GO" id="GO:0004497">
    <property type="term" value="F:monooxygenase activity"/>
    <property type="evidence" value="ECO:0007669"/>
    <property type="project" value="UniProtKB-KW"/>
</dbReference>
<dbReference type="InterPro" id="IPR036396">
    <property type="entry name" value="Cyt_P450_sf"/>
</dbReference>
<evidence type="ECO:0008006" key="12">
    <source>
        <dbReference type="Google" id="ProtNLM"/>
    </source>
</evidence>
<organism evidence="10 11">
    <name type="scientific">Cudoniella acicularis</name>
    <dbReference type="NCBI Taxonomy" id="354080"/>
    <lineage>
        <taxon>Eukaryota</taxon>
        <taxon>Fungi</taxon>
        <taxon>Dikarya</taxon>
        <taxon>Ascomycota</taxon>
        <taxon>Pezizomycotina</taxon>
        <taxon>Leotiomycetes</taxon>
        <taxon>Helotiales</taxon>
        <taxon>Tricladiaceae</taxon>
        <taxon>Cudoniella</taxon>
    </lineage>
</organism>
<keyword evidence="6" id="KW-0408">Iron</keyword>
<dbReference type="AlphaFoldDB" id="A0A8H4VXF6"/>
<dbReference type="GO" id="GO:0020037">
    <property type="term" value="F:heme binding"/>
    <property type="evidence" value="ECO:0007669"/>
    <property type="project" value="InterPro"/>
</dbReference>
<evidence type="ECO:0000313" key="11">
    <source>
        <dbReference type="Proteomes" id="UP000566819"/>
    </source>
</evidence>
<sequence>MVSSVESNPPTYFKQLNTVPGDANLKVALLLAAALAIVAYKEAFLELGLFLKTAVLLGLGLTDFFIYIVITVVYRLWFHPLAKYPGPFLGRFTDWYSVYHSINTNTGLRDIYQVRANCQKSQYFSVFSHFFKVPMSMTTIDRKAHAFKRRIDAEALTSSAIQDLEEPVLCNVRKFCGYMIDAPEKAKGGDDEGWSTARNMSEWPGYLMTDTMGDITFHRNWNMMDSSENRELLKTLSKEVAGLNMFGHMLGILEMKLDKILFRGAAEGTYKYQELSEDSHDGGWSMRLRSKSPIFSEPSSQRGIRKRAEASPKKNWSRRPGCSSSPGEFYPVRSFRVAWSSTGRISRRGPISAWPTMPSTTIRRPERWLLRDQDGEGVDAAELALQQSAYAPFSVGRASCVGKTLAYQEIIIVLARLLWSYEMRLEPGASVGEGSVGQGRGRELKREFQTYDNFVAAHDGPMVQFRPRVK</sequence>
<keyword evidence="7" id="KW-0503">Monooxygenase</keyword>
<dbReference type="Gene3D" id="1.10.630.10">
    <property type="entry name" value="Cytochrome P450"/>
    <property type="match status" value="2"/>
</dbReference>
<evidence type="ECO:0000256" key="4">
    <source>
        <dbReference type="ARBA" id="ARBA00022723"/>
    </source>
</evidence>
<evidence type="ECO:0000256" key="1">
    <source>
        <dbReference type="ARBA" id="ARBA00001971"/>
    </source>
</evidence>
<evidence type="ECO:0000256" key="2">
    <source>
        <dbReference type="ARBA" id="ARBA00010617"/>
    </source>
</evidence>
<keyword evidence="3" id="KW-0349">Heme</keyword>
<dbReference type="GO" id="GO:0016705">
    <property type="term" value="F:oxidoreductase activity, acting on paired donors, with incorporation or reduction of molecular oxygen"/>
    <property type="evidence" value="ECO:0007669"/>
    <property type="project" value="InterPro"/>
</dbReference>
<keyword evidence="9" id="KW-0812">Transmembrane</keyword>
<dbReference type="Proteomes" id="UP000566819">
    <property type="component" value="Unassembled WGS sequence"/>
</dbReference>
<reference evidence="10 11" key="1">
    <citation type="submission" date="2020-03" db="EMBL/GenBank/DDBJ databases">
        <title>Draft Genome Sequence of Cudoniella acicularis.</title>
        <authorList>
            <person name="Buettner E."/>
            <person name="Kellner H."/>
        </authorList>
    </citation>
    <scope>NUCLEOTIDE SEQUENCE [LARGE SCALE GENOMIC DNA]</scope>
    <source>
        <strain evidence="10 11">DSM 108380</strain>
    </source>
</reference>
<dbReference type="SUPFAM" id="SSF48264">
    <property type="entry name" value="Cytochrome P450"/>
    <property type="match status" value="2"/>
</dbReference>
<evidence type="ECO:0000256" key="5">
    <source>
        <dbReference type="ARBA" id="ARBA00023002"/>
    </source>
</evidence>
<evidence type="ECO:0000313" key="10">
    <source>
        <dbReference type="EMBL" id="KAF4626141.1"/>
    </source>
</evidence>
<name>A0A8H4VXF6_9HELO</name>
<evidence type="ECO:0000256" key="3">
    <source>
        <dbReference type="ARBA" id="ARBA00022617"/>
    </source>
</evidence>
<keyword evidence="4" id="KW-0479">Metal-binding</keyword>
<comment type="cofactor">
    <cofactor evidence="1">
        <name>heme</name>
        <dbReference type="ChEBI" id="CHEBI:30413"/>
    </cofactor>
</comment>
<evidence type="ECO:0000256" key="8">
    <source>
        <dbReference type="SAM" id="MobiDB-lite"/>
    </source>
</evidence>
<dbReference type="InterPro" id="IPR001128">
    <property type="entry name" value="Cyt_P450"/>
</dbReference>
<comment type="caution">
    <text evidence="10">The sequence shown here is derived from an EMBL/GenBank/DDBJ whole genome shotgun (WGS) entry which is preliminary data.</text>
</comment>
<keyword evidence="9" id="KW-0472">Membrane</keyword>
<keyword evidence="9" id="KW-1133">Transmembrane helix</keyword>
<protein>
    <recommendedName>
        <fullName evidence="12">Cytochrome P450</fullName>
    </recommendedName>
</protein>
<dbReference type="Pfam" id="PF00067">
    <property type="entry name" value="p450"/>
    <property type="match status" value="1"/>
</dbReference>
<evidence type="ECO:0000256" key="9">
    <source>
        <dbReference type="SAM" id="Phobius"/>
    </source>
</evidence>
<keyword evidence="11" id="KW-1185">Reference proteome</keyword>
<dbReference type="PANTHER" id="PTHR24305">
    <property type="entry name" value="CYTOCHROME P450"/>
    <property type="match status" value="1"/>
</dbReference>
<feature type="transmembrane region" description="Helical" evidence="9">
    <location>
        <begin position="53"/>
        <end position="77"/>
    </location>
</feature>
<evidence type="ECO:0000256" key="6">
    <source>
        <dbReference type="ARBA" id="ARBA00023004"/>
    </source>
</evidence>
<feature type="region of interest" description="Disordered" evidence="8">
    <location>
        <begin position="294"/>
        <end position="323"/>
    </location>
</feature>
<keyword evidence="5" id="KW-0560">Oxidoreductase</keyword>
<dbReference type="OrthoDB" id="1470350at2759"/>
<dbReference type="EMBL" id="JAAMPI010001216">
    <property type="protein sequence ID" value="KAF4626141.1"/>
    <property type="molecule type" value="Genomic_DNA"/>
</dbReference>
<gene>
    <name evidence="10" type="ORF">G7Y89_g12020</name>
</gene>
<evidence type="ECO:0000256" key="7">
    <source>
        <dbReference type="ARBA" id="ARBA00023033"/>
    </source>
</evidence>
<proteinExistence type="inferred from homology"/>
<dbReference type="GO" id="GO:0005506">
    <property type="term" value="F:iron ion binding"/>
    <property type="evidence" value="ECO:0007669"/>
    <property type="project" value="InterPro"/>
</dbReference>